<sequence length="99" mass="11247">MDIKIDETYLLTVKAPCEKICFSGHSIFGLMNVEDEALPLLWCRDGEFRLIPKEVVMNAVNLSKIFQQIDLKYTPPMIFFVWSQGIPISNQAGRALIGE</sequence>
<evidence type="ECO:0000313" key="1">
    <source>
        <dbReference type="EMBL" id="KKN45299.1"/>
    </source>
</evidence>
<name>A0A0F9QSB0_9ZZZZ</name>
<protein>
    <submittedName>
        <fullName evidence="1">Uncharacterized protein</fullName>
    </submittedName>
</protein>
<comment type="caution">
    <text evidence="1">The sequence shown here is derived from an EMBL/GenBank/DDBJ whole genome shotgun (WGS) entry which is preliminary data.</text>
</comment>
<reference evidence="1" key="1">
    <citation type="journal article" date="2015" name="Nature">
        <title>Complex archaea that bridge the gap between prokaryotes and eukaryotes.</title>
        <authorList>
            <person name="Spang A."/>
            <person name="Saw J.H."/>
            <person name="Jorgensen S.L."/>
            <person name="Zaremba-Niedzwiedzka K."/>
            <person name="Martijn J."/>
            <person name="Lind A.E."/>
            <person name="van Eijk R."/>
            <person name="Schleper C."/>
            <person name="Guy L."/>
            <person name="Ettema T.J."/>
        </authorList>
    </citation>
    <scope>NUCLEOTIDE SEQUENCE</scope>
</reference>
<dbReference type="EMBL" id="LAZR01001398">
    <property type="protein sequence ID" value="KKN45299.1"/>
    <property type="molecule type" value="Genomic_DNA"/>
</dbReference>
<accession>A0A0F9QSB0</accession>
<proteinExistence type="predicted"/>
<gene>
    <name evidence="1" type="ORF">LCGC14_0684520</name>
</gene>
<organism evidence="1">
    <name type="scientific">marine sediment metagenome</name>
    <dbReference type="NCBI Taxonomy" id="412755"/>
    <lineage>
        <taxon>unclassified sequences</taxon>
        <taxon>metagenomes</taxon>
        <taxon>ecological metagenomes</taxon>
    </lineage>
</organism>
<dbReference type="AlphaFoldDB" id="A0A0F9QSB0"/>